<comment type="caution">
    <text evidence="13">Lacks conserved residue(s) required for the propagation of feature annotation.</text>
</comment>
<dbReference type="GO" id="GO:0141152">
    <property type="term" value="F:glycerol-3-phosphate dehydrogenase (NAD+) activity"/>
    <property type="evidence" value="ECO:0007669"/>
    <property type="project" value="RHEA"/>
</dbReference>
<dbReference type="InterPro" id="IPR013328">
    <property type="entry name" value="6PGD_dom2"/>
</dbReference>
<dbReference type="Pfam" id="PF07479">
    <property type="entry name" value="NAD_Gly3P_dh_C"/>
    <property type="match status" value="1"/>
</dbReference>
<evidence type="ECO:0000256" key="13">
    <source>
        <dbReference type="HAMAP-Rule" id="MF_00394"/>
    </source>
</evidence>
<dbReference type="Gene3D" id="3.40.50.720">
    <property type="entry name" value="NAD(P)-binding Rossmann-like Domain"/>
    <property type="match status" value="1"/>
</dbReference>
<dbReference type="Proteomes" id="UP000183918">
    <property type="component" value="Unassembled WGS sequence"/>
</dbReference>
<feature type="domain" description="Glycerol-3-phosphate dehydrogenase NAD-dependent N-terminal" evidence="18">
    <location>
        <begin position="3"/>
        <end position="156"/>
    </location>
</feature>
<dbReference type="HAMAP" id="MF_00394">
    <property type="entry name" value="NAD_Glyc3P_dehydrog"/>
    <property type="match status" value="1"/>
</dbReference>
<dbReference type="PANTHER" id="PTHR11728">
    <property type="entry name" value="GLYCEROL-3-PHOSPHATE DEHYDROGENASE"/>
    <property type="match status" value="1"/>
</dbReference>
<dbReference type="UniPathway" id="UPA00940"/>
<feature type="binding site" evidence="13">
    <location>
        <position position="134"/>
    </location>
    <ligand>
        <name>sn-glycerol 3-phosphate</name>
        <dbReference type="ChEBI" id="CHEBI:57597"/>
    </ligand>
</feature>
<dbReference type="GO" id="GO:0006650">
    <property type="term" value="P:glycerophospholipid metabolic process"/>
    <property type="evidence" value="ECO:0007669"/>
    <property type="project" value="UniProtKB-UniRule"/>
</dbReference>
<feature type="binding site" evidence="13">
    <location>
        <position position="106"/>
    </location>
    <ligand>
        <name>sn-glycerol 3-phosphate</name>
        <dbReference type="ChEBI" id="CHEBI:57597"/>
    </ligand>
</feature>
<evidence type="ECO:0000313" key="21">
    <source>
        <dbReference type="Proteomes" id="UP000183918"/>
    </source>
</evidence>
<evidence type="ECO:0000256" key="6">
    <source>
        <dbReference type="ARBA" id="ARBA00023098"/>
    </source>
</evidence>
<comment type="subcellular location">
    <subcellularLocation>
        <location evidence="13">Cytoplasm</location>
    </subcellularLocation>
</comment>
<comment type="pathway">
    <text evidence="13">Membrane lipid metabolism; glycerophospholipid metabolism.</text>
</comment>
<evidence type="ECO:0000256" key="12">
    <source>
        <dbReference type="ARBA" id="ARBA00080511"/>
    </source>
</evidence>
<evidence type="ECO:0000256" key="10">
    <source>
        <dbReference type="ARBA" id="ARBA00066687"/>
    </source>
</evidence>
<dbReference type="InterPro" id="IPR008927">
    <property type="entry name" value="6-PGluconate_DH-like_C_sf"/>
</dbReference>
<name>A0A1H3GTT0_9FIRM</name>
<evidence type="ECO:0000256" key="11">
    <source>
        <dbReference type="ARBA" id="ARBA00069372"/>
    </source>
</evidence>
<evidence type="ECO:0000256" key="15">
    <source>
        <dbReference type="PIRSR" id="PIRSR000114-2"/>
    </source>
</evidence>
<keyword evidence="3 13" id="KW-0521">NADP</keyword>
<feature type="binding site" evidence="16">
    <location>
        <position position="253"/>
    </location>
    <ligand>
        <name>NAD(+)</name>
        <dbReference type="ChEBI" id="CHEBI:57540"/>
    </ligand>
</feature>
<feature type="binding site" evidence="15">
    <location>
        <begin position="253"/>
        <end position="254"/>
    </location>
    <ligand>
        <name>substrate</name>
    </ligand>
</feature>
<dbReference type="FunFam" id="3.40.50.720:FF:000019">
    <property type="entry name" value="Glycerol-3-phosphate dehydrogenase [NAD(P)+]"/>
    <property type="match status" value="1"/>
</dbReference>
<dbReference type="GO" id="GO:0005975">
    <property type="term" value="P:carbohydrate metabolic process"/>
    <property type="evidence" value="ECO:0007669"/>
    <property type="project" value="InterPro"/>
</dbReference>
<evidence type="ECO:0000256" key="17">
    <source>
        <dbReference type="RuleBase" id="RU000437"/>
    </source>
</evidence>
<comment type="catalytic activity">
    <reaction evidence="13">
        <text>sn-glycerol 3-phosphate + NAD(+) = dihydroxyacetone phosphate + NADH + H(+)</text>
        <dbReference type="Rhea" id="RHEA:11092"/>
        <dbReference type="ChEBI" id="CHEBI:15378"/>
        <dbReference type="ChEBI" id="CHEBI:57540"/>
        <dbReference type="ChEBI" id="CHEBI:57597"/>
        <dbReference type="ChEBI" id="CHEBI:57642"/>
        <dbReference type="ChEBI" id="CHEBI:57945"/>
        <dbReference type="EC" id="1.1.1.94"/>
    </reaction>
</comment>
<comment type="function">
    <text evidence="13">Catalyzes the reduction of the glycolytic intermediate dihydroxyacetone phosphate (DHAP) to sn-glycerol 3-phosphate (G3P), the key precursor for phospholipid synthesis.</text>
</comment>
<keyword evidence="5 13" id="KW-0520">NAD</keyword>
<dbReference type="GO" id="GO:0141153">
    <property type="term" value="F:glycerol-3-phosphate dehydrogenase (NADP+) activity"/>
    <property type="evidence" value="ECO:0007669"/>
    <property type="project" value="RHEA"/>
</dbReference>
<dbReference type="Pfam" id="PF01210">
    <property type="entry name" value="NAD_Gly3P_dh_N"/>
    <property type="match status" value="1"/>
</dbReference>
<evidence type="ECO:0000256" key="8">
    <source>
        <dbReference type="ARBA" id="ARBA00023264"/>
    </source>
</evidence>
<feature type="binding site" evidence="13">
    <location>
        <position position="11"/>
    </location>
    <ligand>
        <name>NADPH</name>
        <dbReference type="ChEBI" id="CHEBI:57783"/>
    </ligand>
</feature>
<feature type="binding site" evidence="15">
    <location>
        <position position="106"/>
    </location>
    <ligand>
        <name>substrate</name>
    </ligand>
</feature>
<dbReference type="Gene3D" id="1.10.1040.10">
    <property type="entry name" value="N-(1-d-carboxylethyl)-l-norvaline Dehydrogenase, domain 2"/>
    <property type="match status" value="1"/>
</dbReference>
<proteinExistence type="inferred from homology"/>
<dbReference type="EC" id="1.1.1.94" evidence="10 13"/>
<dbReference type="PANTHER" id="PTHR11728:SF1">
    <property type="entry name" value="GLYCEROL-3-PHOSPHATE DEHYDROGENASE [NAD(+)] 2, CHLOROPLASTIC"/>
    <property type="match status" value="1"/>
</dbReference>
<evidence type="ECO:0000256" key="3">
    <source>
        <dbReference type="ARBA" id="ARBA00022857"/>
    </source>
</evidence>
<evidence type="ECO:0000256" key="5">
    <source>
        <dbReference type="ARBA" id="ARBA00023027"/>
    </source>
</evidence>
<dbReference type="RefSeq" id="WP_074716145.1">
    <property type="nucleotide sequence ID" value="NZ_FNPG01000007.1"/>
</dbReference>
<dbReference type="GO" id="GO:0008654">
    <property type="term" value="P:phospholipid biosynthetic process"/>
    <property type="evidence" value="ECO:0007669"/>
    <property type="project" value="UniProtKB-KW"/>
</dbReference>
<organism evidence="20 21">
    <name type="scientific">Lachnobacterium bovis DSM 14045</name>
    <dbReference type="NCBI Taxonomy" id="1122142"/>
    <lineage>
        <taxon>Bacteria</taxon>
        <taxon>Bacillati</taxon>
        <taxon>Bacillota</taxon>
        <taxon>Clostridia</taxon>
        <taxon>Lachnospirales</taxon>
        <taxon>Lachnospiraceae</taxon>
        <taxon>Lachnobacterium</taxon>
    </lineage>
</organism>
<keyword evidence="6 13" id="KW-0443">Lipid metabolism</keyword>
<feature type="binding site" evidence="13">
    <location>
        <position position="138"/>
    </location>
    <ligand>
        <name>NADPH</name>
        <dbReference type="ChEBI" id="CHEBI:57783"/>
    </ligand>
</feature>
<dbReference type="GO" id="GO:0005829">
    <property type="term" value="C:cytosol"/>
    <property type="evidence" value="ECO:0007669"/>
    <property type="project" value="TreeGrafter"/>
</dbReference>
<dbReference type="STRING" id="1122142.SAMN02910414_00661"/>
<feature type="binding site" evidence="13">
    <location>
        <position position="242"/>
    </location>
    <ligand>
        <name>sn-glycerol 3-phosphate</name>
        <dbReference type="ChEBI" id="CHEBI:57597"/>
    </ligand>
</feature>
<dbReference type="PIRSF" id="PIRSF000114">
    <property type="entry name" value="Glycerol-3-P_dh"/>
    <property type="match status" value="1"/>
</dbReference>
<feature type="binding site" evidence="13">
    <location>
        <position position="252"/>
    </location>
    <ligand>
        <name>sn-glycerol 3-phosphate</name>
        <dbReference type="ChEBI" id="CHEBI:57597"/>
    </ligand>
</feature>
<dbReference type="PROSITE" id="PS00957">
    <property type="entry name" value="NAD_G3PDH"/>
    <property type="match status" value="1"/>
</dbReference>
<dbReference type="eggNOG" id="COG0240">
    <property type="taxonomic scope" value="Bacteria"/>
</dbReference>
<evidence type="ECO:0000256" key="7">
    <source>
        <dbReference type="ARBA" id="ARBA00023209"/>
    </source>
</evidence>
<keyword evidence="21" id="KW-1185">Reference proteome</keyword>
<feature type="binding site" evidence="13">
    <location>
        <position position="136"/>
    </location>
    <ligand>
        <name>sn-glycerol 3-phosphate</name>
        <dbReference type="ChEBI" id="CHEBI:57597"/>
    </ligand>
</feature>
<dbReference type="NCBIfam" id="NF000942">
    <property type="entry name" value="PRK00094.1-4"/>
    <property type="match status" value="1"/>
</dbReference>
<evidence type="ECO:0000259" key="18">
    <source>
        <dbReference type="Pfam" id="PF01210"/>
    </source>
</evidence>
<dbReference type="NCBIfam" id="NF000940">
    <property type="entry name" value="PRK00094.1-2"/>
    <property type="match status" value="1"/>
</dbReference>
<evidence type="ECO:0000256" key="16">
    <source>
        <dbReference type="PIRSR" id="PIRSR000114-3"/>
    </source>
</evidence>
<feature type="domain" description="Glycerol-3-phosphate dehydrogenase NAD-dependent C-terminal" evidence="19">
    <location>
        <begin position="178"/>
        <end position="318"/>
    </location>
</feature>
<feature type="binding site" evidence="13">
    <location>
        <position position="12"/>
    </location>
    <ligand>
        <name>NADPH</name>
        <dbReference type="ChEBI" id="CHEBI:57783"/>
    </ligand>
</feature>
<protein>
    <recommendedName>
        <fullName evidence="11 13">Glycerol-3-phosphate dehydrogenase [NAD(P)+]</fullName>
        <ecNumber evidence="10 13">1.1.1.94</ecNumber>
    </recommendedName>
    <alternativeName>
        <fullName evidence="13">NAD(P)(+)-dependent glycerol-3-phosphate dehydrogenase</fullName>
    </alternativeName>
    <alternativeName>
        <fullName evidence="12 13">NAD(P)H-dependent dihydroxyacetone-phosphate reductase</fullName>
    </alternativeName>
</protein>
<dbReference type="SUPFAM" id="SSF51735">
    <property type="entry name" value="NAD(P)-binding Rossmann-fold domains"/>
    <property type="match status" value="1"/>
</dbReference>
<sequence>MRKIGVIGAGSWGIALSKVLADNGHDIVVWSIVEDEIKMLKEKKEHVDKLPGVKLPDSIKYTTSIQEAIDEKEIIILAVPSVFTRSTAKTMAPYVKKGQIVVCVAKGIEDKTLKTLAEIVTEEIPVAQVAVMCGPSHAEEVGAGLPTTLVAGAKEKVIAETIQDTFMNEVFRVYTSPDILGMELGGSLKNVIALAAGMADGLGYGDNTKAALITRGIAEISRLASKMGANMETLYGLTGIGDLIVTCESKHSRNRKAGMLIGQGYTMDEATKEVKMVVEGIFSAKAALALGKKYDVELPIIKEVNKVLFEDKKAKDAVTDLMLRDKRSENSVLEWEK</sequence>
<feature type="binding site" evidence="13">
    <location>
        <position position="279"/>
    </location>
    <ligand>
        <name>NADPH</name>
        <dbReference type="ChEBI" id="CHEBI:57783"/>
    </ligand>
</feature>
<feature type="binding site" evidence="13">
    <location>
        <position position="106"/>
    </location>
    <ligand>
        <name>NADPH</name>
        <dbReference type="ChEBI" id="CHEBI:57783"/>
    </ligand>
</feature>
<keyword evidence="13" id="KW-0547">Nucleotide-binding</keyword>
<keyword evidence="13" id="KW-0963">Cytoplasm</keyword>
<dbReference type="GO" id="GO:0046168">
    <property type="term" value="P:glycerol-3-phosphate catabolic process"/>
    <property type="evidence" value="ECO:0007669"/>
    <property type="project" value="InterPro"/>
</dbReference>
<gene>
    <name evidence="13" type="primary">gpsA</name>
    <name evidence="20" type="ORF">SAMN02910414_00661</name>
</gene>
<feature type="active site" description="Proton acceptor" evidence="13 14">
    <location>
        <position position="189"/>
    </location>
</feature>
<dbReference type="GO" id="GO:0051287">
    <property type="term" value="F:NAD binding"/>
    <property type="evidence" value="ECO:0007669"/>
    <property type="project" value="InterPro"/>
</dbReference>
<evidence type="ECO:0000256" key="14">
    <source>
        <dbReference type="PIRSR" id="PIRSR000114-1"/>
    </source>
</evidence>
<dbReference type="PRINTS" id="PR00077">
    <property type="entry name" value="GPDHDRGNASE"/>
</dbReference>
<dbReference type="EMBL" id="FNPG01000007">
    <property type="protein sequence ID" value="SDY06733.1"/>
    <property type="molecule type" value="Genomic_DNA"/>
</dbReference>
<feature type="binding site" evidence="16">
    <location>
        <position position="138"/>
    </location>
    <ligand>
        <name>NAD(+)</name>
        <dbReference type="ChEBI" id="CHEBI:57540"/>
    </ligand>
</feature>
<keyword evidence="7 13" id="KW-0594">Phospholipid biosynthesis</keyword>
<dbReference type="GO" id="GO:0046167">
    <property type="term" value="P:glycerol-3-phosphate biosynthetic process"/>
    <property type="evidence" value="ECO:0007669"/>
    <property type="project" value="UniProtKB-UniRule"/>
</dbReference>
<dbReference type="OrthoDB" id="9812273at2"/>
<feature type="binding site" evidence="13">
    <location>
        <position position="277"/>
    </location>
    <ligand>
        <name>NADPH</name>
        <dbReference type="ChEBI" id="CHEBI:57783"/>
    </ligand>
</feature>
<dbReference type="FunFam" id="1.10.1040.10:FF:000001">
    <property type="entry name" value="Glycerol-3-phosphate dehydrogenase [NAD(P)+]"/>
    <property type="match status" value="1"/>
</dbReference>
<keyword evidence="4 13" id="KW-0560">Oxidoreductase</keyword>
<dbReference type="InterPro" id="IPR006109">
    <property type="entry name" value="G3P_DH_NAD-dep_C"/>
</dbReference>
<evidence type="ECO:0000313" key="20">
    <source>
        <dbReference type="EMBL" id="SDY06733.1"/>
    </source>
</evidence>
<dbReference type="InterPro" id="IPR036291">
    <property type="entry name" value="NAD(P)-bd_dom_sf"/>
</dbReference>
<keyword evidence="8 13" id="KW-1208">Phospholipid metabolism</keyword>
<dbReference type="AlphaFoldDB" id="A0A1H3GTT0"/>
<feature type="binding site" evidence="16">
    <location>
        <begin position="8"/>
        <end position="13"/>
    </location>
    <ligand>
        <name>NAD(+)</name>
        <dbReference type="ChEBI" id="CHEBI:57540"/>
    </ligand>
</feature>
<evidence type="ECO:0000256" key="4">
    <source>
        <dbReference type="ARBA" id="ARBA00023002"/>
    </source>
</evidence>
<evidence type="ECO:0000259" key="19">
    <source>
        <dbReference type="Pfam" id="PF07479"/>
    </source>
</evidence>
<feature type="binding site" evidence="13">
    <location>
        <position position="189"/>
    </location>
    <ligand>
        <name>sn-glycerol 3-phosphate</name>
        <dbReference type="ChEBI" id="CHEBI:57597"/>
    </ligand>
</feature>
<feature type="binding site" evidence="13">
    <location>
        <position position="254"/>
    </location>
    <ligand>
        <name>sn-glycerol 3-phosphate</name>
        <dbReference type="ChEBI" id="CHEBI:57597"/>
    </ligand>
</feature>
<feature type="binding site" evidence="16">
    <location>
        <position position="83"/>
    </location>
    <ligand>
        <name>NAD(+)</name>
        <dbReference type="ChEBI" id="CHEBI:57540"/>
    </ligand>
</feature>
<feature type="binding site" evidence="13">
    <location>
        <position position="253"/>
    </location>
    <ligand>
        <name>sn-glycerol 3-phosphate</name>
        <dbReference type="ChEBI" id="CHEBI:57597"/>
    </ligand>
</feature>
<keyword evidence="2 13" id="KW-0444">Lipid biosynthesis</keyword>
<feature type="binding site" evidence="13">
    <location>
        <position position="253"/>
    </location>
    <ligand>
        <name>NADPH</name>
        <dbReference type="ChEBI" id="CHEBI:57783"/>
    </ligand>
</feature>
<comment type="similarity">
    <text evidence="1 13 17">Belongs to the NAD-dependent glycerol-3-phosphate dehydrogenase family.</text>
</comment>
<reference evidence="20 21" key="1">
    <citation type="submission" date="2016-10" db="EMBL/GenBank/DDBJ databases">
        <authorList>
            <person name="de Groot N.N."/>
        </authorList>
    </citation>
    <scope>NUCLEOTIDE SEQUENCE [LARGE SCALE GENOMIC DNA]</scope>
    <source>
        <strain evidence="20 21">DSM 14045</strain>
    </source>
</reference>
<evidence type="ECO:0000256" key="9">
    <source>
        <dbReference type="ARBA" id="ARBA00052716"/>
    </source>
</evidence>
<dbReference type="InterPro" id="IPR011128">
    <property type="entry name" value="G3P_DH_NAD-dep_N"/>
</dbReference>
<accession>A0A1H3GTT0</accession>
<evidence type="ECO:0000256" key="2">
    <source>
        <dbReference type="ARBA" id="ARBA00022516"/>
    </source>
</evidence>
<evidence type="ECO:0000256" key="1">
    <source>
        <dbReference type="ARBA" id="ARBA00011009"/>
    </source>
</evidence>
<dbReference type="InterPro" id="IPR006168">
    <property type="entry name" value="G3P_DH_NAD-dep"/>
</dbReference>
<comment type="catalytic activity">
    <reaction evidence="9">
        <text>sn-glycerol 3-phosphate + NADP(+) = dihydroxyacetone phosphate + NADPH + H(+)</text>
        <dbReference type="Rhea" id="RHEA:11096"/>
        <dbReference type="ChEBI" id="CHEBI:15378"/>
        <dbReference type="ChEBI" id="CHEBI:57597"/>
        <dbReference type="ChEBI" id="CHEBI:57642"/>
        <dbReference type="ChEBI" id="CHEBI:57783"/>
        <dbReference type="ChEBI" id="CHEBI:58349"/>
        <dbReference type="EC" id="1.1.1.94"/>
    </reaction>
    <physiologicalReaction direction="right-to-left" evidence="9">
        <dbReference type="Rhea" id="RHEA:11098"/>
    </physiologicalReaction>
</comment>
<dbReference type="SUPFAM" id="SSF48179">
    <property type="entry name" value="6-phosphogluconate dehydrogenase C-terminal domain-like"/>
    <property type="match status" value="1"/>
</dbReference>